<reference evidence="1" key="1">
    <citation type="submission" date="2024-02" db="EMBL/GenBank/DDBJ databases">
        <title>Metagenome Assembled Genome of Zalaria obscura JY119.</title>
        <authorList>
            <person name="Vighnesh L."/>
            <person name="Jagadeeshwari U."/>
            <person name="Venkata Ramana C."/>
            <person name="Sasikala C."/>
        </authorList>
    </citation>
    <scope>NUCLEOTIDE SEQUENCE</scope>
    <source>
        <strain evidence="1">JY119</strain>
    </source>
</reference>
<name>A0ACC3S3K3_9PEZI</name>
<evidence type="ECO:0000313" key="2">
    <source>
        <dbReference type="Proteomes" id="UP001320706"/>
    </source>
</evidence>
<keyword evidence="2" id="KW-1185">Reference proteome</keyword>
<dbReference type="EMBL" id="JAMKPW020000043">
    <property type="protein sequence ID" value="KAK8194157.1"/>
    <property type="molecule type" value="Genomic_DNA"/>
</dbReference>
<accession>A0ACC3S3K3</accession>
<gene>
    <name evidence="1" type="ORF">M8818_007344</name>
</gene>
<sequence length="1438" mass="161982">MIIYKDIITGDELISDSYDLKEIDGTVYEADCKKITIGNENIDIGANPSAEEADEGVEDNAQTVIDVVHSFRMNETSFDKKSYLGHLKAYMKKVKEAMKEKGASDEEVKAFEQGASGYAKKIISNFKDYEFLIGESMDPDGMVVLLNYREDGVTPYVTIWKHGLTEMKDCPSSRQFRGSRSGVPNSMHTTSYSGRAAISPMVDDALAAWHMHVITLPERLRCIASCSIAECPIPLEHEGFWSIKSLATEFRLPLRPRDETWSPNRDSPPENDQCLSRIKLLYFRNRVALGNLVQSNTVAASTPVSIDRLPSCGTGGGQRKRKLPWIPDVRQSNSNVSSSVSRSVILGSSRASSLGRPQSSLATLSTAATSFALPFSDGTAQGYNERSSSLHDDFDGECEGLSFSPGPVIKSSAVRREANQVFTLGAKAVDEQLLSELQHAAKCPVSRPNVHHLVRTLSGQSFSVETVPDIMLRFHFLLRWECFRAARHLGHDLQSLIDVGIANETGLYQHLSKIDSTTPFQRTPARVWEAQRTKGTAYTLKGNITVNKESSDTMFSIHLQPIQSDNTSRLQRKFGCERFLYLDLPSLYRGLPTAFKGGESKDVLRENFRDWLLDEKHFLGCKWKFIYIQPIKPKRGASKKPEFDKRAIFFATEWPGLETIPVELLLDWAVSLSRNSLQPHCKAYTRLELSLSQTIPTVTFEPSEVRMVSDIKADGSLGSAEYLAFGDPAFAWDITYNSSNQPDMTDGCEIISTGAAAELCEKLGLKGHRPVTFQARINGCKGMWTISAPYDSKNPFHRSRWIEIRQSQRKVIPPTEDLHDLACEEGRWTFELVKANGPCRASSLHMDFIPILEDRGVPRKILHHIVSTQLEEDFEELLESMEDSVALRGWLSSKYSMVENDAHGNGIEWEAGFPRFACDKAIYLLESGFDASRSAYLASQMQVVSMRWLEKTREKLRVRIGRSTSVYGIADHTGTLQEGEIHLSFSETFHDDATGEVYSHLKGETLVARHPSLRRSDIQKVQAVYKEELSHLTDVVVFSSKGRQPEAAKLQGGDYDGDTFWLCWDPQLTETFRNAPASFDLPAPETFGIQVDRQKVGEVIGPDGNPSTWLAQNLSFRLQDDMLGHVTKDHGRAAYTDLSLSSERVTLLADLHDLIIDSAKNGYTLTAADYERFKRDRLGIKQIMQNPAYEQLLNPSSAVSMGSDAQQPRLKWNPDHIIDSVLFEVVEPKIRWMEKRMDDFVKAAPTRDKDLEIMYRQAVEKGSSMLSSKNDGTVNTVLAKLKEDIRGVADHWKRYVNPNTVNKDRYTAATKQCYSMYISIQPSVTDHPVIEGWLQRGVSHESTRWELLKASAFYTERHTRHPQTKFLFMMAGRDLCYLKSHSGPGTRSIVGSIHATYKPRKERLSKRQKRETADDVSGSKEEEFYDCYEDWIDDLDEV</sequence>
<organism evidence="1 2">
    <name type="scientific">Zalaria obscura</name>
    <dbReference type="NCBI Taxonomy" id="2024903"/>
    <lineage>
        <taxon>Eukaryota</taxon>
        <taxon>Fungi</taxon>
        <taxon>Dikarya</taxon>
        <taxon>Ascomycota</taxon>
        <taxon>Pezizomycotina</taxon>
        <taxon>Dothideomycetes</taxon>
        <taxon>Dothideomycetidae</taxon>
        <taxon>Dothideales</taxon>
        <taxon>Zalariaceae</taxon>
        <taxon>Zalaria</taxon>
    </lineage>
</organism>
<protein>
    <submittedName>
        <fullName evidence="1">Uncharacterized protein</fullName>
    </submittedName>
</protein>
<evidence type="ECO:0000313" key="1">
    <source>
        <dbReference type="EMBL" id="KAK8194157.1"/>
    </source>
</evidence>
<dbReference type="Proteomes" id="UP001320706">
    <property type="component" value="Unassembled WGS sequence"/>
</dbReference>
<comment type="caution">
    <text evidence="1">The sequence shown here is derived from an EMBL/GenBank/DDBJ whole genome shotgun (WGS) entry which is preliminary data.</text>
</comment>
<proteinExistence type="predicted"/>